<proteinExistence type="predicted"/>
<organism evidence="1 2">
    <name type="scientific">Naganishia adeliensis</name>
    <dbReference type="NCBI Taxonomy" id="92952"/>
    <lineage>
        <taxon>Eukaryota</taxon>
        <taxon>Fungi</taxon>
        <taxon>Dikarya</taxon>
        <taxon>Basidiomycota</taxon>
        <taxon>Agaricomycotina</taxon>
        <taxon>Tremellomycetes</taxon>
        <taxon>Filobasidiales</taxon>
        <taxon>Filobasidiaceae</taxon>
        <taxon>Naganishia</taxon>
    </lineage>
</organism>
<keyword evidence="2" id="KW-1185">Reference proteome</keyword>
<dbReference type="Proteomes" id="UP001230649">
    <property type="component" value="Unassembled WGS sequence"/>
</dbReference>
<dbReference type="EMBL" id="JASBWS010000017">
    <property type="protein sequence ID" value="KAJ9111825.1"/>
    <property type="molecule type" value="Genomic_DNA"/>
</dbReference>
<accession>A0ACC2WKW2</accession>
<comment type="caution">
    <text evidence="1">The sequence shown here is derived from an EMBL/GenBank/DDBJ whole genome shotgun (WGS) entry which is preliminary data.</text>
</comment>
<evidence type="ECO:0000313" key="1">
    <source>
        <dbReference type="EMBL" id="KAJ9111825.1"/>
    </source>
</evidence>
<name>A0ACC2WKW2_9TREE</name>
<reference evidence="1" key="1">
    <citation type="submission" date="2023-04" db="EMBL/GenBank/DDBJ databases">
        <title>Draft Genome sequencing of Naganishia species isolated from polar environments using Oxford Nanopore Technology.</title>
        <authorList>
            <person name="Leo P."/>
            <person name="Venkateswaran K."/>
        </authorList>
    </citation>
    <scope>NUCLEOTIDE SEQUENCE</scope>
    <source>
        <strain evidence="1">MNA-CCFEE 5262</strain>
    </source>
</reference>
<evidence type="ECO:0000313" key="2">
    <source>
        <dbReference type="Proteomes" id="UP001230649"/>
    </source>
</evidence>
<sequence length="407" mass="44872">MAEMITHSSQPLNAEPKPQDLVKNDVTPIDLFYHRNHGPVPRDAEAAIHEGKQAIESWEVSFEVEDGVRETGIGGKRLSLAQLRDKYDTIEEDIALQAKSTIANIVWEGCLLRSVLVDLFPSIKEKKDQGDWHVVFESSQDCGEEEGGVFGGSIPGKIVLDPSVPVLLAWKQNGEDLTLQHGAPLRVVVPGIIGARSIKWLRKVTLSSKPSQHHAQQQDYKSISYPPTKEMPSAEEKAKLMAETEPMNWSPLQCVITDANLKIQDVGEGGSEGNEGGKAKVVLRGYGLGLKGVPLREVDITFLALPSNTHYDSSMDEKLTQEAAVKQGQAKRVELAFTGGHKNWGWSRWEAEVDLDELHQMTGGETRGQLVAVAKAIDANGHEQTRWPDWNLRGVGFDGWSVKLVQI</sequence>
<protein>
    <submittedName>
        <fullName evidence="1">Uncharacterized protein</fullName>
    </submittedName>
</protein>
<gene>
    <name evidence="1" type="ORF">QFC20_002412</name>
</gene>